<evidence type="ECO:0000313" key="1">
    <source>
        <dbReference type="EMBL" id="SMP55702.1"/>
    </source>
</evidence>
<name>A0ABY1Q0R5_9SPHN</name>
<protein>
    <submittedName>
        <fullName evidence="1">Uncharacterized protein</fullName>
    </submittedName>
</protein>
<sequence>MEMMGLLVSRIDRRFVQRSIPARVVENIRPNVQSDAGG</sequence>
<comment type="caution">
    <text evidence="1">The sequence shown here is derived from an EMBL/GenBank/DDBJ whole genome shotgun (WGS) entry which is preliminary data.</text>
</comment>
<accession>A0ABY1Q0R5</accession>
<gene>
    <name evidence="1" type="ORF">SAMN06296065_10223</name>
</gene>
<organism evidence="1 2">
    <name type="scientific">Novosphingobium panipatense</name>
    <dbReference type="NCBI Taxonomy" id="428991"/>
    <lineage>
        <taxon>Bacteria</taxon>
        <taxon>Pseudomonadati</taxon>
        <taxon>Pseudomonadota</taxon>
        <taxon>Alphaproteobacteria</taxon>
        <taxon>Sphingomonadales</taxon>
        <taxon>Sphingomonadaceae</taxon>
        <taxon>Novosphingobium</taxon>
    </lineage>
</organism>
<proteinExistence type="predicted"/>
<keyword evidence="2" id="KW-1185">Reference proteome</keyword>
<dbReference type="EMBL" id="FXUI01000002">
    <property type="protein sequence ID" value="SMP55702.1"/>
    <property type="molecule type" value="Genomic_DNA"/>
</dbReference>
<evidence type="ECO:0000313" key="2">
    <source>
        <dbReference type="Proteomes" id="UP001157910"/>
    </source>
</evidence>
<reference evidence="1 2" key="1">
    <citation type="submission" date="2017-05" db="EMBL/GenBank/DDBJ databases">
        <authorList>
            <person name="Varghese N."/>
            <person name="Submissions S."/>
        </authorList>
    </citation>
    <scope>NUCLEOTIDE SEQUENCE [LARGE SCALE GENOMIC DNA]</scope>
    <source>
        <strain evidence="1 2">SM16</strain>
    </source>
</reference>
<dbReference type="Proteomes" id="UP001157910">
    <property type="component" value="Unassembled WGS sequence"/>
</dbReference>